<feature type="transmembrane region" description="Helical" evidence="8">
    <location>
        <begin position="132"/>
        <end position="154"/>
    </location>
</feature>
<name>A0A7G9G1D1_9FIRM</name>
<keyword evidence="6 8" id="KW-1133">Transmembrane helix</keyword>
<dbReference type="PANTHER" id="PTHR36838:SF3">
    <property type="entry name" value="TRANSPORTER AUXIN EFFLUX CARRIER EC FAMILY"/>
    <property type="match status" value="1"/>
</dbReference>
<feature type="transmembrane region" description="Helical" evidence="8">
    <location>
        <begin position="166"/>
        <end position="184"/>
    </location>
</feature>
<protein>
    <submittedName>
        <fullName evidence="9">AEC family transporter</fullName>
    </submittedName>
</protein>
<dbReference type="EMBL" id="CP060634">
    <property type="protein sequence ID" value="QNM04613.1"/>
    <property type="molecule type" value="Genomic_DNA"/>
</dbReference>
<keyword evidence="4" id="KW-1003">Cell membrane</keyword>
<keyword evidence="3" id="KW-0813">Transport</keyword>
<feature type="transmembrane region" description="Helical" evidence="8">
    <location>
        <begin position="37"/>
        <end position="56"/>
    </location>
</feature>
<dbReference type="AlphaFoldDB" id="A0A7G9G1D1"/>
<dbReference type="Proteomes" id="UP000515823">
    <property type="component" value="Chromosome"/>
</dbReference>
<sequence length="311" mass="34053">MDYFFSILPKMGSFFLLMCIGVLIAKIGVITKENISLFPPFIIKVIMPCLSFSLMYENGTTFASLGHYVPVIVGQVSSYLLLMLLGWLSSRVCHMKYPLANIHRGCHLGGNYGFIGIPLLMVLFATGEGRQYIPICAAVDTIFMWSAGIVFFTYTKERGLSSGFRNLVNPVIISILLGLIVTSIKLPVPSFISDTLASIGNCSTPLALIYLGASLCFISLKSTAMLKNIFSLILVRMIFAPVLVYAVASRFLPETETILLTVICSTPVMASTTSVAHQYHLDEDYASASIFVTTIASLLTIPLVFFLTSFL</sequence>
<dbReference type="KEGG" id="qdo:H9Q78_09055"/>
<dbReference type="GO" id="GO:0005886">
    <property type="term" value="C:plasma membrane"/>
    <property type="evidence" value="ECO:0007669"/>
    <property type="project" value="UniProtKB-SubCell"/>
</dbReference>
<evidence type="ECO:0000256" key="6">
    <source>
        <dbReference type="ARBA" id="ARBA00022989"/>
    </source>
</evidence>
<dbReference type="RefSeq" id="WP_249301137.1">
    <property type="nucleotide sequence ID" value="NZ_CP060634.1"/>
</dbReference>
<gene>
    <name evidence="9" type="ORF">H9Q78_09055</name>
</gene>
<comment type="subcellular location">
    <subcellularLocation>
        <location evidence="1">Cell membrane</location>
        <topology evidence="1">Multi-pass membrane protein</topology>
    </subcellularLocation>
</comment>
<evidence type="ECO:0000256" key="2">
    <source>
        <dbReference type="ARBA" id="ARBA00010145"/>
    </source>
</evidence>
<evidence type="ECO:0000256" key="5">
    <source>
        <dbReference type="ARBA" id="ARBA00022692"/>
    </source>
</evidence>
<evidence type="ECO:0000256" key="7">
    <source>
        <dbReference type="ARBA" id="ARBA00023136"/>
    </source>
</evidence>
<evidence type="ECO:0000256" key="8">
    <source>
        <dbReference type="SAM" id="Phobius"/>
    </source>
</evidence>
<keyword evidence="5 8" id="KW-0812">Transmembrane</keyword>
<evidence type="ECO:0000313" key="10">
    <source>
        <dbReference type="Proteomes" id="UP000515823"/>
    </source>
</evidence>
<feature type="transmembrane region" description="Helical" evidence="8">
    <location>
        <begin position="68"/>
        <end position="88"/>
    </location>
</feature>
<feature type="transmembrane region" description="Helical" evidence="8">
    <location>
        <begin position="12"/>
        <end position="30"/>
    </location>
</feature>
<dbReference type="InterPro" id="IPR038770">
    <property type="entry name" value="Na+/solute_symporter_sf"/>
</dbReference>
<feature type="transmembrane region" description="Helical" evidence="8">
    <location>
        <begin position="230"/>
        <end position="252"/>
    </location>
</feature>
<evidence type="ECO:0000256" key="4">
    <source>
        <dbReference type="ARBA" id="ARBA00022475"/>
    </source>
</evidence>
<dbReference type="InterPro" id="IPR004776">
    <property type="entry name" value="Mem_transp_PIN-like"/>
</dbReference>
<feature type="transmembrane region" description="Helical" evidence="8">
    <location>
        <begin position="288"/>
        <end position="310"/>
    </location>
</feature>
<organism evidence="9 10">
    <name type="scientific">Qiania dongpingensis</name>
    <dbReference type="NCBI Taxonomy" id="2763669"/>
    <lineage>
        <taxon>Bacteria</taxon>
        <taxon>Bacillati</taxon>
        <taxon>Bacillota</taxon>
        <taxon>Clostridia</taxon>
        <taxon>Lachnospirales</taxon>
        <taxon>Lachnospiraceae</taxon>
        <taxon>Qiania</taxon>
    </lineage>
</organism>
<accession>A0A7G9G1D1</accession>
<feature type="transmembrane region" description="Helical" evidence="8">
    <location>
        <begin position="196"/>
        <end position="218"/>
    </location>
</feature>
<dbReference type="Pfam" id="PF03547">
    <property type="entry name" value="Mem_trans"/>
    <property type="match status" value="1"/>
</dbReference>
<dbReference type="GO" id="GO:0055085">
    <property type="term" value="P:transmembrane transport"/>
    <property type="evidence" value="ECO:0007669"/>
    <property type="project" value="InterPro"/>
</dbReference>
<evidence type="ECO:0000256" key="1">
    <source>
        <dbReference type="ARBA" id="ARBA00004651"/>
    </source>
</evidence>
<evidence type="ECO:0000313" key="9">
    <source>
        <dbReference type="EMBL" id="QNM04613.1"/>
    </source>
</evidence>
<proteinExistence type="inferred from homology"/>
<keyword evidence="7 8" id="KW-0472">Membrane</keyword>
<feature type="transmembrane region" description="Helical" evidence="8">
    <location>
        <begin position="109"/>
        <end position="126"/>
    </location>
</feature>
<dbReference type="PANTHER" id="PTHR36838">
    <property type="entry name" value="AUXIN EFFLUX CARRIER FAMILY PROTEIN"/>
    <property type="match status" value="1"/>
</dbReference>
<evidence type="ECO:0000256" key="3">
    <source>
        <dbReference type="ARBA" id="ARBA00022448"/>
    </source>
</evidence>
<comment type="similarity">
    <text evidence="2">Belongs to the auxin efflux carrier (TC 2.A.69) family.</text>
</comment>
<reference evidence="9 10" key="1">
    <citation type="submission" date="2020-08" db="EMBL/GenBank/DDBJ databases">
        <authorList>
            <person name="Liu C."/>
            <person name="Sun Q."/>
        </authorList>
    </citation>
    <scope>NUCLEOTIDE SEQUENCE [LARGE SCALE GENOMIC DNA]</scope>
    <source>
        <strain evidence="9 10">NSJ-38</strain>
    </source>
</reference>
<dbReference type="Gene3D" id="1.20.1530.20">
    <property type="match status" value="1"/>
</dbReference>
<keyword evidence="10" id="KW-1185">Reference proteome</keyword>